<evidence type="ECO:0000256" key="25">
    <source>
        <dbReference type="ARBA" id="ARBA00083258"/>
    </source>
</evidence>
<feature type="chain" id="PRO_5005516792" description="(3R)-3-hydroxyacyl-CoA dehydrogenase" evidence="26">
    <location>
        <begin position="21"/>
        <end position="295"/>
    </location>
</feature>
<protein>
    <recommendedName>
        <fullName evidence="20">(3R)-3-hydroxyacyl-CoA dehydrogenase</fullName>
        <ecNumber evidence="19">1.1.1.239</ecNumber>
        <ecNumber evidence="4">1.1.1.n12</ecNumber>
    </recommendedName>
    <alternativeName>
        <fullName evidence="22">17-beta-hydroxysteroid dehydrogenase 8</fullName>
    </alternativeName>
    <alternativeName>
        <fullName evidence="21">3-ketoacyl-[acyl-carrier-protein] reductase alpha subunit</fullName>
    </alternativeName>
    <alternativeName>
        <fullName evidence="24">3-oxoacyl-[acyl-carrier-protein] reductase</fullName>
    </alternativeName>
    <alternativeName>
        <fullName evidence="25">Estradiol 17-beta-dehydrogenase 8</fullName>
    </alternativeName>
    <alternativeName>
        <fullName evidence="23">Testosterone 17-beta-dehydrogenase 8</fullName>
    </alternativeName>
</protein>
<evidence type="ECO:0000256" key="3">
    <source>
        <dbReference type="ARBA" id="ARBA00006484"/>
    </source>
</evidence>
<evidence type="ECO:0000256" key="11">
    <source>
        <dbReference type="ARBA" id="ARBA00023128"/>
    </source>
</evidence>
<comment type="similarity">
    <text evidence="3">Belongs to the short-chain dehydrogenases/reductases (SDR) family.</text>
</comment>
<dbReference type="GO" id="GO:0004303">
    <property type="term" value="F:estradiol 17-beta-dehydrogenase [NAD(P)+] activity"/>
    <property type="evidence" value="ECO:0007669"/>
    <property type="project" value="UniProtKB-EC"/>
</dbReference>
<evidence type="ECO:0000256" key="15">
    <source>
        <dbReference type="ARBA" id="ARBA00050232"/>
    </source>
</evidence>
<dbReference type="GO" id="GO:0006633">
    <property type="term" value="P:fatty acid biosynthetic process"/>
    <property type="evidence" value="ECO:0007669"/>
    <property type="project" value="UniProtKB-KW"/>
</dbReference>
<keyword evidence="12" id="KW-0275">Fatty acid biosynthesis</keyword>
<keyword evidence="5" id="KW-0444">Lipid biosynthesis</keyword>
<dbReference type="Pfam" id="PF13561">
    <property type="entry name" value="adh_short_C2"/>
    <property type="match status" value="1"/>
</dbReference>
<dbReference type="FunFam" id="3.40.50.720:FF:000231">
    <property type="entry name" value="Estradiol 17-beta-dehydrogenase 8"/>
    <property type="match status" value="1"/>
</dbReference>
<dbReference type="PANTHER" id="PTHR42760">
    <property type="entry name" value="SHORT-CHAIN DEHYDROGENASES/REDUCTASES FAMILY MEMBER"/>
    <property type="match status" value="1"/>
</dbReference>
<dbReference type="Gene3D" id="3.40.50.720">
    <property type="entry name" value="NAD(P)-binding Rossmann-like Domain"/>
    <property type="match status" value="1"/>
</dbReference>
<reference evidence="27" key="1">
    <citation type="submission" date="2012-12" db="EMBL/GenBank/DDBJ databases">
        <title>Identification and characterization of a phenylalanine ammonia-lyase gene family in Isatis indigotica Fort.</title>
        <authorList>
            <person name="Liu Q."/>
            <person name="Chen J."/>
            <person name="Zhou X."/>
            <person name="Di P."/>
            <person name="Xiao Y."/>
            <person name="Xuan H."/>
            <person name="Zhang L."/>
            <person name="Chen W."/>
        </authorList>
    </citation>
    <scope>NUCLEOTIDE SEQUENCE</scope>
    <source>
        <tissue evidence="27">Salivary gland</tissue>
    </source>
</reference>
<evidence type="ECO:0000256" key="5">
    <source>
        <dbReference type="ARBA" id="ARBA00022516"/>
    </source>
</evidence>
<evidence type="ECO:0000256" key="9">
    <source>
        <dbReference type="ARBA" id="ARBA00023027"/>
    </source>
</evidence>
<comment type="pathway">
    <text evidence="2">Lipid metabolism; fatty acid biosynthesis.</text>
</comment>
<comment type="subunit">
    <text evidence="18">Heterotetramer with CBR4; contains two molecules of HSD17B8 and CBR4.</text>
</comment>
<dbReference type="PRINTS" id="PR00080">
    <property type="entry name" value="SDRFAMILY"/>
</dbReference>
<keyword evidence="6" id="KW-0597">Phosphoprotein</keyword>
<organism evidence="27">
    <name type="scientific">Ixodes ricinus</name>
    <name type="common">Common tick</name>
    <name type="synonym">Acarus ricinus</name>
    <dbReference type="NCBI Taxonomy" id="34613"/>
    <lineage>
        <taxon>Eukaryota</taxon>
        <taxon>Metazoa</taxon>
        <taxon>Ecdysozoa</taxon>
        <taxon>Arthropoda</taxon>
        <taxon>Chelicerata</taxon>
        <taxon>Arachnida</taxon>
        <taxon>Acari</taxon>
        <taxon>Parasitiformes</taxon>
        <taxon>Ixodida</taxon>
        <taxon>Ixodoidea</taxon>
        <taxon>Ixodidae</taxon>
        <taxon>Ixodinae</taxon>
        <taxon>Ixodes</taxon>
    </lineage>
</organism>
<proteinExistence type="evidence at transcript level"/>
<evidence type="ECO:0000256" key="26">
    <source>
        <dbReference type="SAM" id="SignalP"/>
    </source>
</evidence>
<dbReference type="PROSITE" id="PS00061">
    <property type="entry name" value="ADH_SHORT"/>
    <property type="match status" value="1"/>
</dbReference>
<dbReference type="EC" id="1.1.1.n12" evidence="4"/>
<keyword evidence="9" id="KW-0520">NAD</keyword>
<evidence type="ECO:0000256" key="13">
    <source>
        <dbReference type="ARBA" id="ARBA00037929"/>
    </source>
</evidence>
<dbReference type="GO" id="GO:0008210">
    <property type="term" value="P:estrogen metabolic process"/>
    <property type="evidence" value="ECO:0007669"/>
    <property type="project" value="UniProtKB-ARBA"/>
</dbReference>
<dbReference type="PRINTS" id="PR00081">
    <property type="entry name" value="GDHRDH"/>
</dbReference>
<evidence type="ECO:0000256" key="18">
    <source>
        <dbReference type="ARBA" id="ARBA00065174"/>
    </source>
</evidence>
<dbReference type="GO" id="GO:0048038">
    <property type="term" value="F:quinone binding"/>
    <property type="evidence" value="ECO:0007669"/>
    <property type="project" value="TreeGrafter"/>
</dbReference>
<evidence type="ECO:0000256" key="10">
    <source>
        <dbReference type="ARBA" id="ARBA00023098"/>
    </source>
</evidence>
<dbReference type="GO" id="GO:0047035">
    <property type="term" value="F:testosterone dehydrogenase (NAD+) activity"/>
    <property type="evidence" value="ECO:0007669"/>
    <property type="project" value="UniProtKB-EC"/>
</dbReference>
<dbReference type="EMBL" id="GADI01007084">
    <property type="protein sequence ID" value="JAA66724.1"/>
    <property type="molecule type" value="mRNA"/>
</dbReference>
<dbReference type="GO" id="GO:0005759">
    <property type="term" value="C:mitochondrial matrix"/>
    <property type="evidence" value="ECO:0007669"/>
    <property type="project" value="UniProtKB-SubCell"/>
</dbReference>
<evidence type="ECO:0000256" key="2">
    <source>
        <dbReference type="ARBA" id="ARBA00005194"/>
    </source>
</evidence>
<evidence type="ECO:0000313" key="27">
    <source>
        <dbReference type="EMBL" id="JAA66724.1"/>
    </source>
</evidence>
<dbReference type="EC" id="1.1.1.239" evidence="19"/>
<comment type="pathway">
    <text evidence="13">Steroid biosynthesis; estrogen biosynthesis.</text>
</comment>
<accession>A0A0K8R8D4</accession>
<evidence type="ECO:0000256" key="16">
    <source>
        <dbReference type="ARBA" id="ARBA00050435"/>
    </source>
</evidence>
<keyword evidence="26" id="KW-0732">Signal</keyword>
<dbReference type="InterPro" id="IPR036291">
    <property type="entry name" value="NAD(P)-bd_dom_sf"/>
</dbReference>
<evidence type="ECO:0000256" key="1">
    <source>
        <dbReference type="ARBA" id="ARBA00004305"/>
    </source>
</evidence>
<dbReference type="InterPro" id="IPR020904">
    <property type="entry name" value="Sc_DH/Rdtase_CS"/>
</dbReference>
<feature type="signal peptide" evidence="26">
    <location>
        <begin position="1"/>
        <end position="20"/>
    </location>
</feature>
<dbReference type="PANTHER" id="PTHR42760:SF83">
    <property type="entry name" value="(3R)-3-HYDROXYACYL-COA DEHYDROGENASE"/>
    <property type="match status" value="1"/>
</dbReference>
<name>A0A0K8R8D4_IXORI</name>
<evidence type="ECO:0000256" key="14">
    <source>
        <dbReference type="ARBA" id="ARBA00049069"/>
    </source>
</evidence>
<keyword evidence="11" id="KW-0496">Mitochondrion</keyword>
<comment type="catalytic activity">
    <reaction evidence="15">
        <text>testosterone + NAD(+) = androst-4-ene-3,17-dione + NADH + H(+)</text>
        <dbReference type="Rhea" id="RHEA:14929"/>
        <dbReference type="ChEBI" id="CHEBI:15378"/>
        <dbReference type="ChEBI" id="CHEBI:16422"/>
        <dbReference type="ChEBI" id="CHEBI:17347"/>
        <dbReference type="ChEBI" id="CHEBI:57540"/>
        <dbReference type="ChEBI" id="CHEBI:57945"/>
        <dbReference type="EC" id="1.1.1.239"/>
    </reaction>
    <physiologicalReaction direction="left-to-right" evidence="15">
        <dbReference type="Rhea" id="RHEA:14930"/>
    </physiologicalReaction>
</comment>
<evidence type="ECO:0000256" key="20">
    <source>
        <dbReference type="ARBA" id="ARBA00070911"/>
    </source>
</evidence>
<evidence type="ECO:0000256" key="17">
    <source>
        <dbReference type="ARBA" id="ARBA00052680"/>
    </source>
</evidence>
<dbReference type="SUPFAM" id="SSF51735">
    <property type="entry name" value="NAD(P)-binding Rossmann-fold domains"/>
    <property type="match status" value="1"/>
</dbReference>
<evidence type="ECO:0000256" key="4">
    <source>
        <dbReference type="ARBA" id="ARBA00012456"/>
    </source>
</evidence>
<comment type="catalytic activity">
    <reaction evidence="17">
        <text>a (3R)-3-hydroxyacyl-CoA + NAD(+) = a 3-oxoacyl-CoA + NADH + H(+)</text>
        <dbReference type="Rhea" id="RHEA:32711"/>
        <dbReference type="ChEBI" id="CHEBI:15378"/>
        <dbReference type="ChEBI" id="CHEBI:57319"/>
        <dbReference type="ChEBI" id="CHEBI:57540"/>
        <dbReference type="ChEBI" id="CHEBI:57945"/>
        <dbReference type="ChEBI" id="CHEBI:90726"/>
        <dbReference type="EC" id="1.1.1.n12"/>
    </reaction>
    <physiologicalReaction direction="left-to-right" evidence="17">
        <dbReference type="Rhea" id="RHEA:32712"/>
    </physiologicalReaction>
</comment>
<keyword evidence="8" id="KW-0560">Oxidoreductase</keyword>
<evidence type="ECO:0000256" key="12">
    <source>
        <dbReference type="ARBA" id="ARBA00023160"/>
    </source>
</evidence>
<evidence type="ECO:0000256" key="23">
    <source>
        <dbReference type="ARBA" id="ARBA00081936"/>
    </source>
</evidence>
<evidence type="ECO:0000256" key="6">
    <source>
        <dbReference type="ARBA" id="ARBA00022553"/>
    </source>
</evidence>
<comment type="subcellular location">
    <subcellularLocation>
        <location evidence="1">Mitochondrion matrix</location>
    </subcellularLocation>
</comment>
<evidence type="ECO:0000256" key="8">
    <source>
        <dbReference type="ARBA" id="ARBA00023002"/>
    </source>
</evidence>
<evidence type="ECO:0000256" key="22">
    <source>
        <dbReference type="ARBA" id="ARBA00081419"/>
    </source>
</evidence>
<keyword evidence="10" id="KW-0443">Lipid metabolism</keyword>
<comment type="catalytic activity">
    <reaction evidence="16">
        <text>17beta-hydroxy-5alpha-androstan-3-one + NAD(+) = 5alpha-androstan-3,17-dione + NADH + H(+)</text>
        <dbReference type="Rhea" id="RHEA:41992"/>
        <dbReference type="ChEBI" id="CHEBI:15378"/>
        <dbReference type="ChEBI" id="CHEBI:15994"/>
        <dbReference type="ChEBI" id="CHEBI:16330"/>
        <dbReference type="ChEBI" id="CHEBI:57540"/>
        <dbReference type="ChEBI" id="CHEBI:57945"/>
    </reaction>
    <physiologicalReaction direction="left-to-right" evidence="16">
        <dbReference type="Rhea" id="RHEA:41993"/>
    </physiologicalReaction>
</comment>
<evidence type="ECO:0000256" key="7">
    <source>
        <dbReference type="ARBA" id="ARBA00022832"/>
    </source>
</evidence>
<keyword evidence="7" id="KW-0276">Fatty acid metabolism</keyword>
<evidence type="ECO:0000256" key="24">
    <source>
        <dbReference type="ARBA" id="ARBA00083097"/>
    </source>
</evidence>
<sequence>MLHFPLLSHVLAGLLLCCLCDVLITEENVSDTDAVVDNEVRKVKNVPKRLLEGKVAIVTGGASGIGRSVCQVLAREGAKVIIADINETGSEETLRLLNGSEHMQIYTDVSVRANVTHLFNEVENKYQTIDIVVNSAGIVHNASLVSMVSEEVFDKVIRVNLRGTYLVTQAAITSMLKINTTGRAILNIASVSGKGGYAYLSAYSASKGAVISFTKSVALEVALFGIRVNSILPGYTDTPMTQGTPNATKERIIQTIPMKRMATPLEISETIVFMCGPRSTYMTGSAVLVSGGSYL</sequence>
<dbReference type="AlphaFoldDB" id="A0A0K8R8D4"/>
<comment type="catalytic activity">
    <reaction evidence="14">
        <text>17beta-estradiol + NAD(+) = estrone + NADH + H(+)</text>
        <dbReference type="Rhea" id="RHEA:24612"/>
        <dbReference type="ChEBI" id="CHEBI:15378"/>
        <dbReference type="ChEBI" id="CHEBI:16469"/>
        <dbReference type="ChEBI" id="CHEBI:17263"/>
        <dbReference type="ChEBI" id="CHEBI:57540"/>
        <dbReference type="ChEBI" id="CHEBI:57945"/>
        <dbReference type="EC" id="1.1.1.62"/>
    </reaction>
    <physiologicalReaction direction="left-to-right" evidence="14">
        <dbReference type="Rhea" id="RHEA:24613"/>
    </physiologicalReaction>
    <physiologicalReaction direction="right-to-left" evidence="14">
        <dbReference type="Rhea" id="RHEA:24614"/>
    </physiologicalReaction>
</comment>
<evidence type="ECO:0000256" key="21">
    <source>
        <dbReference type="ARBA" id="ARBA00077835"/>
    </source>
</evidence>
<evidence type="ECO:0000256" key="19">
    <source>
        <dbReference type="ARBA" id="ARBA00066822"/>
    </source>
</evidence>
<dbReference type="InterPro" id="IPR002347">
    <property type="entry name" value="SDR_fam"/>
</dbReference>